<sequence>MTEVTSLLLPEGFARPGHAAVLRERHLLAEGARAAAAEVGAQARGTVTRLRVASRWRAAQDGADDPVLLVPGFLCGDYSLLGLHRGLRRAGWRTYRSGIAANVGCTSEMARLVEQRLEEAAERSGRRVQLVGHSLGGMLARGVAAARPDLAAGVTTLGSPVLAPGAHHVALSVSIAALVGLHAAGVEQVMGHDCVRGECARDSFLDSRAALAPDVPHTCVYSKADGIVAWQACIDPDAHAAVEVSGTHLGMGVSPAVLAVVREALARHRAVAAEVPPAVVVPLDRTA</sequence>
<dbReference type="AlphaFoldDB" id="A0A9X2D9X8"/>
<keyword evidence="2" id="KW-1185">Reference proteome</keyword>
<organism evidence="1 2">
    <name type="scientific">Nocardioides bruguierae</name>
    <dbReference type="NCBI Taxonomy" id="2945102"/>
    <lineage>
        <taxon>Bacteria</taxon>
        <taxon>Bacillati</taxon>
        <taxon>Actinomycetota</taxon>
        <taxon>Actinomycetes</taxon>
        <taxon>Propionibacteriales</taxon>
        <taxon>Nocardioidaceae</taxon>
        <taxon>Nocardioides</taxon>
    </lineage>
</organism>
<dbReference type="EMBL" id="JAMOIL010000027">
    <property type="protein sequence ID" value="MCM0622031.1"/>
    <property type="molecule type" value="Genomic_DNA"/>
</dbReference>
<evidence type="ECO:0000313" key="2">
    <source>
        <dbReference type="Proteomes" id="UP001139485"/>
    </source>
</evidence>
<comment type="caution">
    <text evidence="1">The sequence shown here is derived from an EMBL/GenBank/DDBJ whole genome shotgun (WGS) entry which is preliminary data.</text>
</comment>
<evidence type="ECO:0000313" key="1">
    <source>
        <dbReference type="EMBL" id="MCM0622031.1"/>
    </source>
</evidence>
<dbReference type="InterPro" id="IPR029058">
    <property type="entry name" value="AB_hydrolase_fold"/>
</dbReference>
<protein>
    <recommendedName>
        <fullName evidence="3">Alpha/beta hydrolase</fullName>
    </recommendedName>
</protein>
<evidence type="ECO:0008006" key="3">
    <source>
        <dbReference type="Google" id="ProtNLM"/>
    </source>
</evidence>
<dbReference type="SUPFAM" id="SSF53474">
    <property type="entry name" value="alpha/beta-Hydrolases"/>
    <property type="match status" value="1"/>
</dbReference>
<gene>
    <name evidence="1" type="ORF">M8330_17200</name>
</gene>
<dbReference type="Proteomes" id="UP001139485">
    <property type="component" value="Unassembled WGS sequence"/>
</dbReference>
<name>A0A9X2D9X8_9ACTN</name>
<reference evidence="1" key="1">
    <citation type="submission" date="2022-05" db="EMBL/GenBank/DDBJ databases">
        <authorList>
            <person name="Tuo L."/>
        </authorList>
    </citation>
    <scope>NUCLEOTIDE SEQUENCE</scope>
    <source>
        <strain evidence="1">BSK12Z-4</strain>
    </source>
</reference>
<dbReference type="RefSeq" id="WP_250828326.1">
    <property type="nucleotide sequence ID" value="NZ_JAMOIL010000027.1"/>
</dbReference>
<accession>A0A9X2D9X8</accession>
<proteinExistence type="predicted"/>
<dbReference type="Gene3D" id="3.40.50.1820">
    <property type="entry name" value="alpha/beta hydrolase"/>
    <property type="match status" value="1"/>
</dbReference>